<dbReference type="Proteomes" id="UP000798662">
    <property type="component" value="Chromosome 1"/>
</dbReference>
<gene>
    <name evidence="1" type="ORF">I4F81_000376</name>
</gene>
<reference evidence="1" key="1">
    <citation type="submission" date="2019-11" db="EMBL/GenBank/DDBJ databases">
        <title>Nori genome reveals adaptations in red seaweeds to the harsh intertidal environment.</title>
        <authorList>
            <person name="Wang D."/>
            <person name="Mao Y."/>
        </authorList>
    </citation>
    <scope>NUCLEOTIDE SEQUENCE</scope>
    <source>
        <tissue evidence="1">Gametophyte</tissue>
    </source>
</reference>
<keyword evidence="2" id="KW-1185">Reference proteome</keyword>
<comment type="caution">
    <text evidence="1">The sequence shown here is derived from an EMBL/GenBank/DDBJ whole genome shotgun (WGS) entry which is preliminary data.</text>
</comment>
<evidence type="ECO:0000313" key="1">
    <source>
        <dbReference type="EMBL" id="KAK1857761.1"/>
    </source>
</evidence>
<accession>A0ACC3BIJ8</accession>
<dbReference type="EMBL" id="CM020618">
    <property type="protein sequence ID" value="KAK1857761.1"/>
    <property type="molecule type" value="Genomic_DNA"/>
</dbReference>
<sequence>MGRSQVLGATWGTAVGSFLVLGFVSETCHLIGSCPARPLYLIIAAAVSIFLLGAAVLMGLAPGNEMLTVVDRVVSLLLVALWSAAVGVANSYEFSFQRTTGLWGSLVLLWVCVRKVYAIGALTLGSCLVLGYTSEGCAIIGDCPARIVWMIVASAMSLITLIALAAVILFLPSGTASTTVNRAASAFLLALWSAGVGVANSPSTGVQASSMLWGAVLALAAAGVVAWDAWAQLLS</sequence>
<protein>
    <submittedName>
        <fullName evidence="1">Uncharacterized protein</fullName>
    </submittedName>
</protein>
<name>A0ACC3BIJ8_PYRYE</name>
<organism evidence="1 2">
    <name type="scientific">Pyropia yezoensis</name>
    <name type="common">Susabi-nori</name>
    <name type="synonym">Porphyra yezoensis</name>
    <dbReference type="NCBI Taxonomy" id="2788"/>
    <lineage>
        <taxon>Eukaryota</taxon>
        <taxon>Rhodophyta</taxon>
        <taxon>Bangiophyceae</taxon>
        <taxon>Bangiales</taxon>
        <taxon>Bangiaceae</taxon>
        <taxon>Pyropia</taxon>
    </lineage>
</organism>
<proteinExistence type="predicted"/>
<evidence type="ECO:0000313" key="2">
    <source>
        <dbReference type="Proteomes" id="UP000798662"/>
    </source>
</evidence>